<dbReference type="Proteomes" id="UP000284706">
    <property type="component" value="Unassembled WGS sequence"/>
</dbReference>
<gene>
    <name evidence="2" type="ORF">CVT26_008468</name>
</gene>
<dbReference type="STRING" id="231916.A0A409XXF9"/>
<protein>
    <submittedName>
        <fullName evidence="2">Uncharacterized protein</fullName>
    </submittedName>
</protein>
<proteinExistence type="predicted"/>
<evidence type="ECO:0000313" key="2">
    <source>
        <dbReference type="EMBL" id="PPQ95449.1"/>
    </source>
</evidence>
<organism evidence="2 3">
    <name type="scientific">Gymnopilus dilepis</name>
    <dbReference type="NCBI Taxonomy" id="231916"/>
    <lineage>
        <taxon>Eukaryota</taxon>
        <taxon>Fungi</taxon>
        <taxon>Dikarya</taxon>
        <taxon>Basidiomycota</taxon>
        <taxon>Agaricomycotina</taxon>
        <taxon>Agaricomycetes</taxon>
        <taxon>Agaricomycetidae</taxon>
        <taxon>Agaricales</taxon>
        <taxon>Agaricineae</taxon>
        <taxon>Hymenogastraceae</taxon>
        <taxon>Gymnopilus</taxon>
    </lineage>
</organism>
<keyword evidence="3" id="KW-1185">Reference proteome</keyword>
<evidence type="ECO:0000313" key="3">
    <source>
        <dbReference type="Proteomes" id="UP000284706"/>
    </source>
</evidence>
<feature type="compositionally biased region" description="Basic and acidic residues" evidence="1">
    <location>
        <begin position="63"/>
        <end position="79"/>
    </location>
</feature>
<evidence type="ECO:0000256" key="1">
    <source>
        <dbReference type="SAM" id="MobiDB-lite"/>
    </source>
</evidence>
<feature type="region of interest" description="Disordered" evidence="1">
    <location>
        <begin position="394"/>
        <end position="439"/>
    </location>
</feature>
<dbReference type="InParanoid" id="A0A409XXF9"/>
<feature type="compositionally biased region" description="Acidic residues" evidence="1">
    <location>
        <begin position="269"/>
        <end position="285"/>
    </location>
</feature>
<feature type="region of interest" description="Disordered" evidence="1">
    <location>
        <begin position="160"/>
        <end position="207"/>
    </location>
</feature>
<sequence length="439" mass="49104">MLNYSRFHAIVSAKPLHGHGPPVIPEGIYRLPYEPWAPHLQDGEQNMNGGDARPSARRKIARRSSEDEGHTGREHTTQYRDREALLAALKERFRQGPHVDFHGMYELLDPGVSHKQRIQTVVHEIWKATGYRFTVKDHPQLMNGHKTRFWCSQDDAHRSKSSRAARKAQGSGYKPRTTSAGETMAKPRYPCHSRLLISSRDSPTPGTRIVTVRMHHHLRHEPYIDAHLPPDVIKTIWENFGMTTASRSLTVDDPSEGGASAGQPGPVYFEEEDEEDEEGEDDSEPDGTSRRDTDPSNDDASSPGVPGPTTGGQGPQTLQQPPSTPHPPASSTTEGEHYRQRMRVHIQNLRQFCDGLEYQLQFNDYRMLEMLEKEGRPFLDFVASCLSKEGRLISTDSSNASPQPPSQVAPLVSSPHLHARLHPTPYEGNPGINPRTLGS</sequence>
<accession>A0A409XXF9</accession>
<feature type="region of interest" description="Disordered" evidence="1">
    <location>
        <begin position="40"/>
        <end position="79"/>
    </location>
</feature>
<feature type="region of interest" description="Disordered" evidence="1">
    <location>
        <begin position="248"/>
        <end position="337"/>
    </location>
</feature>
<reference evidence="2 3" key="1">
    <citation type="journal article" date="2018" name="Evol. Lett.">
        <title>Horizontal gene cluster transfer increased hallucinogenic mushroom diversity.</title>
        <authorList>
            <person name="Reynolds H.T."/>
            <person name="Vijayakumar V."/>
            <person name="Gluck-Thaler E."/>
            <person name="Korotkin H.B."/>
            <person name="Matheny P.B."/>
            <person name="Slot J.C."/>
        </authorList>
    </citation>
    <scope>NUCLEOTIDE SEQUENCE [LARGE SCALE GENOMIC DNA]</scope>
    <source>
        <strain evidence="2 3">SRW20</strain>
    </source>
</reference>
<dbReference type="AlphaFoldDB" id="A0A409XXF9"/>
<dbReference type="EMBL" id="NHYE01001425">
    <property type="protein sequence ID" value="PPQ95449.1"/>
    <property type="molecule type" value="Genomic_DNA"/>
</dbReference>
<name>A0A409XXF9_9AGAR</name>
<dbReference type="OrthoDB" id="3205748at2759"/>
<comment type="caution">
    <text evidence="2">The sequence shown here is derived from an EMBL/GenBank/DDBJ whole genome shotgun (WGS) entry which is preliminary data.</text>
</comment>